<proteinExistence type="predicted"/>
<dbReference type="Pfam" id="PF07883">
    <property type="entry name" value="Cupin_2"/>
    <property type="match status" value="1"/>
</dbReference>
<dbReference type="eggNOG" id="COG1917">
    <property type="taxonomic scope" value="Bacteria"/>
</dbReference>
<dbReference type="AlphaFoldDB" id="A3XJB7"/>
<organism evidence="3 4">
    <name type="scientific">Leeuwenhoekiella blandensis (strain CECT 7118 / CCUG 51940 / KCTC 22103 / MED217)</name>
    <name type="common">Flavobacterium sp. (strain MED217)</name>
    <dbReference type="NCBI Taxonomy" id="398720"/>
    <lineage>
        <taxon>Bacteria</taxon>
        <taxon>Pseudomonadati</taxon>
        <taxon>Bacteroidota</taxon>
        <taxon>Flavobacteriia</taxon>
        <taxon>Flavobacteriales</taxon>
        <taxon>Flavobacteriaceae</taxon>
        <taxon>Leeuwenhoekiella</taxon>
    </lineage>
</organism>
<name>A3XJB7_LEEBM</name>
<keyword evidence="4" id="KW-1185">Reference proteome</keyword>
<gene>
    <name evidence="3" type="ORF">MED217_04992</name>
</gene>
<dbReference type="PROSITE" id="PS51257">
    <property type="entry name" value="PROKAR_LIPOPROTEIN"/>
    <property type="match status" value="1"/>
</dbReference>
<evidence type="ECO:0000256" key="1">
    <source>
        <dbReference type="SAM" id="SignalP"/>
    </source>
</evidence>
<dbReference type="Proteomes" id="UP000001601">
    <property type="component" value="Unassembled WGS sequence"/>
</dbReference>
<evidence type="ECO:0000313" key="4">
    <source>
        <dbReference type="Proteomes" id="UP000001601"/>
    </source>
</evidence>
<protein>
    <recommendedName>
        <fullName evidence="2">Cupin type-2 domain-containing protein</fullName>
    </recommendedName>
</protein>
<dbReference type="CDD" id="cd02233">
    <property type="entry name" value="cupin_HNL-like"/>
    <property type="match status" value="1"/>
</dbReference>
<dbReference type="HOGENOM" id="CLU_072993_2_1_10"/>
<reference evidence="3 4" key="1">
    <citation type="journal article" date="2007" name="Nature">
        <title>Light stimulates growth of proteorhodopsin-containing marine Flavobacteria.</title>
        <authorList>
            <person name="Gomez-Consarnau L."/>
            <person name="Gonzalez J.M."/>
            <person name="Coll-Llado M."/>
            <person name="Gourdon P."/>
            <person name="Pascher T."/>
            <person name="Neutze R."/>
            <person name="Pedros-Alio C."/>
            <person name="Pinhassi J."/>
        </authorList>
    </citation>
    <scope>NUCLEOTIDE SEQUENCE [LARGE SCALE GENOMIC DNA]</scope>
    <source>
        <strain evidence="3 4">MED217</strain>
    </source>
</reference>
<sequence>MNRKYIAIYVTVFLLTMFSCAESKQKEAEAETEDQAETPIFEKGNLTSKEKFVGDVYMNLLVPEDSTYTTKSGSVTFEAGSRTNWHYHPSGQILMVTEGTGYHQIEGQVKEIIAKGDVVKVPKNVKHWRGGSKEEAMTHIFVIPNTEMGASVWFEPVSDEEFSE</sequence>
<dbReference type="InterPro" id="IPR047263">
    <property type="entry name" value="HNL-like_cupin"/>
</dbReference>
<dbReference type="SUPFAM" id="SSF51182">
    <property type="entry name" value="RmlC-like cupins"/>
    <property type="match status" value="1"/>
</dbReference>
<dbReference type="PANTHER" id="PTHR43698:SF1">
    <property type="entry name" value="BLL4564 PROTEIN"/>
    <property type="match status" value="1"/>
</dbReference>
<keyword evidence="1" id="KW-0732">Signal</keyword>
<evidence type="ECO:0000313" key="3">
    <source>
        <dbReference type="EMBL" id="EAQ50360.1"/>
    </source>
</evidence>
<accession>A3XJB7</accession>
<dbReference type="RefSeq" id="WP_009779386.1">
    <property type="nucleotide sequence ID" value="NZ_CH672395.1"/>
</dbReference>
<dbReference type="InterPro" id="IPR011051">
    <property type="entry name" value="RmlC_Cupin_sf"/>
</dbReference>
<feature type="domain" description="Cupin type-2" evidence="2">
    <location>
        <begin position="75"/>
        <end position="136"/>
    </location>
</feature>
<dbReference type="STRING" id="398720.MED217_04992"/>
<dbReference type="InterPro" id="IPR013096">
    <property type="entry name" value="Cupin_2"/>
</dbReference>
<dbReference type="Gene3D" id="2.60.120.10">
    <property type="entry name" value="Jelly Rolls"/>
    <property type="match status" value="1"/>
</dbReference>
<dbReference type="InterPro" id="IPR014710">
    <property type="entry name" value="RmlC-like_jellyroll"/>
</dbReference>
<evidence type="ECO:0000259" key="2">
    <source>
        <dbReference type="Pfam" id="PF07883"/>
    </source>
</evidence>
<feature type="chain" id="PRO_5002663615" description="Cupin type-2 domain-containing protein" evidence="1">
    <location>
        <begin position="22"/>
        <end position="164"/>
    </location>
</feature>
<comment type="caution">
    <text evidence="3">The sequence shown here is derived from an EMBL/GenBank/DDBJ whole genome shotgun (WGS) entry which is preliminary data.</text>
</comment>
<dbReference type="EMBL" id="AANC01000002">
    <property type="protein sequence ID" value="EAQ50360.1"/>
    <property type="molecule type" value="Genomic_DNA"/>
</dbReference>
<feature type="signal peptide" evidence="1">
    <location>
        <begin position="1"/>
        <end position="21"/>
    </location>
</feature>
<dbReference type="PANTHER" id="PTHR43698">
    <property type="entry name" value="RIBD C-TERMINAL DOMAIN CONTAINING PROTEIN"/>
    <property type="match status" value="1"/>
</dbReference>